<reference evidence="2" key="1">
    <citation type="submission" date="2015-04" db="EMBL/GenBank/DDBJ databases">
        <authorList>
            <consortium name="Pathogen Informatics"/>
        </authorList>
    </citation>
    <scope>NUCLEOTIDE SEQUENCE [LARGE SCALE GENOMIC DNA]</scope>
    <source>
        <strain evidence="2">8A</strain>
    </source>
</reference>
<organism evidence="2 3">
    <name type="scientific">Plasmodium gallinaceum</name>
    <dbReference type="NCBI Taxonomy" id="5849"/>
    <lineage>
        <taxon>Eukaryota</taxon>
        <taxon>Sar</taxon>
        <taxon>Alveolata</taxon>
        <taxon>Apicomplexa</taxon>
        <taxon>Aconoidasida</taxon>
        <taxon>Haemosporida</taxon>
        <taxon>Plasmodiidae</taxon>
        <taxon>Plasmodium</taxon>
        <taxon>Plasmodium (Haemamoeba)</taxon>
    </lineage>
</organism>
<feature type="transmembrane region" description="Helical" evidence="1">
    <location>
        <begin position="46"/>
        <end position="69"/>
    </location>
</feature>
<evidence type="ECO:0000256" key="1">
    <source>
        <dbReference type="SAM" id="Phobius"/>
    </source>
</evidence>
<dbReference type="VEuPathDB" id="PlasmoDB:PGAL8A_00065300"/>
<keyword evidence="1" id="KW-0472">Membrane</keyword>
<keyword evidence="1" id="KW-0812">Transmembrane</keyword>
<protein>
    <submittedName>
        <fullName evidence="2">Uncharacterized protein</fullName>
    </submittedName>
</protein>
<dbReference type="GeneID" id="39729178"/>
<keyword evidence="1" id="KW-1133">Transmembrane helix</keyword>
<proteinExistence type="predicted"/>
<dbReference type="Proteomes" id="UP000220797">
    <property type="component" value="Unassembled WGS sequence"/>
</dbReference>
<evidence type="ECO:0000313" key="2">
    <source>
        <dbReference type="EMBL" id="CRG98214.1"/>
    </source>
</evidence>
<evidence type="ECO:0000313" key="3">
    <source>
        <dbReference type="Proteomes" id="UP000220797"/>
    </source>
</evidence>
<dbReference type="EMBL" id="CVMV01000143">
    <property type="protein sequence ID" value="CRG98214.1"/>
    <property type="molecule type" value="Genomic_DNA"/>
</dbReference>
<dbReference type="RefSeq" id="XP_028531011.1">
    <property type="nucleotide sequence ID" value="XM_028674683.1"/>
</dbReference>
<accession>A0A1J1H015</accession>
<dbReference type="OrthoDB" id="10567176at2759"/>
<gene>
    <name evidence="2" type="ORF">PGAL8A_00065300</name>
</gene>
<dbReference type="AlphaFoldDB" id="A0A1J1H015"/>
<sequence length="279" mass="34544">MLNTTLHPIIKKSINYENFFLGINNINVNHCNKYYFSKKEEKCKRIYYANNTINIFVLLFLLSLLYFFLQSTFKLQGQVICILGLNRNYPRKLIEREYFYRKKNNFNELKRRISEEEIYDMWCRYMNYMEEEDCNDIYIKIEEEWKNITEEYKIEKKWSKKILKVWYTELSRELLYKYLQEYRELENKQNDTYTLGDHIEFLNEKLNQWRNDRYIIMDKWKTFREEATHIWNEYILETSEKEEKGNNEKVIESLKKRISISEKQEIKNDTKNCKSSVIT</sequence>
<comment type="caution">
    <text evidence="2">The sequence shown here is derived from an EMBL/GenBank/DDBJ whole genome shotgun (WGS) entry which is preliminary data.</text>
</comment>
<keyword evidence="3" id="KW-1185">Reference proteome</keyword>
<name>A0A1J1H015_PLAGA</name>